<proteinExistence type="predicted"/>
<dbReference type="Proteomes" id="UP001165190">
    <property type="component" value="Unassembled WGS sequence"/>
</dbReference>
<dbReference type="InterPro" id="IPR044730">
    <property type="entry name" value="RNase_H-like_dom_plant"/>
</dbReference>
<dbReference type="CDD" id="cd06222">
    <property type="entry name" value="RNase_H_like"/>
    <property type="match status" value="1"/>
</dbReference>
<dbReference type="InterPro" id="IPR012337">
    <property type="entry name" value="RNaseH-like_sf"/>
</dbReference>
<gene>
    <name evidence="2" type="ORF">HRI_005120100</name>
</gene>
<dbReference type="PANTHER" id="PTHR33033:SF69">
    <property type="entry name" value="POLYNUCLEOTIDYL TRANSFERASE, RIBONUCLEASE H FOLD"/>
    <property type="match status" value="1"/>
</dbReference>
<evidence type="ECO:0000313" key="3">
    <source>
        <dbReference type="Proteomes" id="UP001165190"/>
    </source>
</evidence>
<dbReference type="Pfam" id="PF13456">
    <property type="entry name" value="RVT_3"/>
    <property type="match status" value="1"/>
</dbReference>
<dbReference type="PANTHER" id="PTHR33033">
    <property type="entry name" value="POLYNUCLEOTIDYL TRANSFERASE, RIBONUCLEASE H-LIKE SUPERFAMILY PROTEIN-RELATED"/>
    <property type="match status" value="1"/>
</dbReference>
<organism evidence="2 3">
    <name type="scientific">Hibiscus trionum</name>
    <name type="common">Flower of an hour</name>
    <dbReference type="NCBI Taxonomy" id="183268"/>
    <lineage>
        <taxon>Eukaryota</taxon>
        <taxon>Viridiplantae</taxon>
        <taxon>Streptophyta</taxon>
        <taxon>Embryophyta</taxon>
        <taxon>Tracheophyta</taxon>
        <taxon>Spermatophyta</taxon>
        <taxon>Magnoliopsida</taxon>
        <taxon>eudicotyledons</taxon>
        <taxon>Gunneridae</taxon>
        <taxon>Pentapetalae</taxon>
        <taxon>rosids</taxon>
        <taxon>malvids</taxon>
        <taxon>Malvales</taxon>
        <taxon>Malvaceae</taxon>
        <taxon>Malvoideae</taxon>
        <taxon>Hibiscus</taxon>
    </lineage>
</organism>
<feature type="domain" description="RNase H type-1" evidence="1">
    <location>
        <begin position="32"/>
        <end position="164"/>
    </location>
</feature>
<dbReference type="Gene3D" id="3.30.420.10">
    <property type="entry name" value="Ribonuclease H-like superfamily/Ribonuclease H"/>
    <property type="match status" value="1"/>
</dbReference>
<keyword evidence="3" id="KW-1185">Reference proteome</keyword>
<evidence type="ECO:0000259" key="1">
    <source>
        <dbReference type="PROSITE" id="PS50879"/>
    </source>
</evidence>
<dbReference type="SUPFAM" id="SSF53098">
    <property type="entry name" value="Ribonuclease H-like"/>
    <property type="match status" value="1"/>
</dbReference>
<dbReference type="GO" id="GO:0004523">
    <property type="term" value="F:RNA-DNA hybrid ribonuclease activity"/>
    <property type="evidence" value="ECO:0007669"/>
    <property type="project" value="InterPro"/>
</dbReference>
<name>A0A9W7JJD6_HIBTR</name>
<dbReference type="PROSITE" id="PS50879">
    <property type="entry name" value="RNASE_H_1"/>
    <property type="match status" value="1"/>
</dbReference>
<reference evidence="2" key="1">
    <citation type="submission" date="2023-05" db="EMBL/GenBank/DDBJ databases">
        <title>Genome and transcriptome analyses reveal genes involved in the formation of fine ridges on petal epidermal cells in Hibiscus trionum.</title>
        <authorList>
            <person name="Koshimizu S."/>
            <person name="Masuda S."/>
            <person name="Ishii T."/>
            <person name="Shirasu K."/>
            <person name="Hoshino A."/>
            <person name="Arita M."/>
        </authorList>
    </citation>
    <scope>NUCLEOTIDE SEQUENCE</scope>
    <source>
        <strain evidence="2">Hamamatsu line</strain>
    </source>
</reference>
<evidence type="ECO:0000313" key="2">
    <source>
        <dbReference type="EMBL" id="GMJ14509.1"/>
    </source>
</evidence>
<dbReference type="AlphaFoldDB" id="A0A9W7JJD6"/>
<dbReference type="GO" id="GO:0003676">
    <property type="term" value="F:nucleic acid binding"/>
    <property type="evidence" value="ECO:0007669"/>
    <property type="project" value="InterPro"/>
</dbReference>
<accession>A0A9W7JJD6</accession>
<sequence length="173" mass="18926">MPESVWWSCPSTCVVSRRPKKVRAGLVWQPPVAGTLKFNVDGSARGKPGPAGVREVMRDADSRILALFSGPVGCLDSNVAEVKAIELAVQVVAEGVWRERCVVIESDSQVALSWVTGLAKRPWRLWDSFASIDQACQTISEIHFHYTPREANGFADVLAKEGVDRSSLFLACI</sequence>
<protein>
    <recommendedName>
        <fullName evidence="1">RNase H type-1 domain-containing protein</fullName>
    </recommendedName>
</protein>
<dbReference type="InterPro" id="IPR036397">
    <property type="entry name" value="RNaseH_sf"/>
</dbReference>
<dbReference type="OrthoDB" id="940053at2759"/>
<dbReference type="EMBL" id="BSYR01000069">
    <property type="protein sequence ID" value="GMJ14509.1"/>
    <property type="molecule type" value="Genomic_DNA"/>
</dbReference>
<comment type="caution">
    <text evidence="2">The sequence shown here is derived from an EMBL/GenBank/DDBJ whole genome shotgun (WGS) entry which is preliminary data.</text>
</comment>
<dbReference type="InterPro" id="IPR002156">
    <property type="entry name" value="RNaseH_domain"/>
</dbReference>